<dbReference type="Pfam" id="PF01638">
    <property type="entry name" value="HxlR"/>
    <property type="match status" value="1"/>
</dbReference>
<dbReference type="InterPro" id="IPR002577">
    <property type="entry name" value="HTH_HxlR"/>
</dbReference>
<dbReference type="RefSeq" id="WP_236064822.1">
    <property type="nucleotide sequence ID" value="NZ_BNJK01000001.1"/>
</dbReference>
<name>A0A8J3ICC4_9CHLR</name>
<dbReference type="Proteomes" id="UP000597444">
    <property type="component" value="Unassembled WGS sequence"/>
</dbReference>
<accession>A0A8J3ICC4</accession>
<feature type="domain" description="HTH hxlR-type" evidence="1">
    <location>
        <begin position="33"/>
        <end position="59"/>
    </location>
</feature>
<evidence type="ECO:0000313" key="2">
    <source>
        <dbReference type="EMBL" id="GHO90963.1"/>
    </source>
</evidence>
<keyword evidence="3" id="KW-1185">Reference proteome</keyword>
<organism evidence="2 3">
    <name type="scientific">Reticulibacter mediterranei</name>
    <dbReference type="NCBI Taxonomy" id="2778369"/>
    <lineage>
        <taxon>Bacteria</taxon>
        <taxon>Bacillati</taxon>
        <taxon>Chloroflexota</taxon>
        <taxon>Ktedonobacteria</taxon>
        <taxon>Ktedonobacterales</taxon>
        <taxon>Reticulibacteraceae</taxon>
        <taxon>Reticulibacter</taxon>
    </lineage>
</organism>
<evidence type="ECO:0000313" key="3">
    <source>
        <dbReference type="Proteomes" id="UP000597444"/>
    </source>
</evidence>
<dbReference type="EMBL" id="BNJK01000001">
    <property type="protein sequence ID" value="GHO90963.1"/>
    <property type="molecule type" value="Genomic_DNA"/>
</dbReference>
<gene>
    <name evidence="2" type="ORF">KSF_010110</name>
</gene>
<sequence length="65" mass="7253">MGTSTQFYVTKSGVKKHDTCQKDHGVPNRGSGVGGKWMFWIWYHLLSGTKRVSELQKLLMGASPV</sequence>
<comment type="caution">
    <text evidence="2">The sequence shown here is derived from an EMBL/GenBank/DDBJ whole genome shotgun (WGS) entry which is preliminary data.</text>
</comment>
<dbReference type="AlphaFoldDB" id="A0A8J3ICC4"/>
<evidence type="ECO:0000259" key="1">
    <source>
        <dbReference type="Pfam" id="PF01638"/>
    </source>
</evidence>
<proteinExistence type="predicted"/>
<protein>
    <recommendedName>
        <fullName evidence="1">HTH hxlR-type domain-containing protein</fullName>
    </recommendedName>
</protein>
<reference evidence="2" key="1">
    <citation type="submission" date="2020-10" db="EMBL/GenBank/DDBJ databases">
        <title>Taxonomic study of unclassified bacteria belonging to the class Ktedonobacteria.</title>
        <authorList>
            <person name="Yabe S."/>
            <person name="Wang C.M."/>
            <person name="Zheng Y."/>
            <person name="Sakai Y."/>
            <person name="Cavaletti L."/>
            <person name="Monciardini P."/>
            <person name="Donadio S."/>
        </authorList>
    </citation>
    <scope>NUCLEOTIDE SEQUENCE</scope>
    <source>
        <strain evidence="2">ID150040</strain>
    </source>
</reference>